<dbReference type="EMBL" id="FNBS01000055">
    <property type="protein sequence ID" value="SDG25518.1"/>
    <property type="molecule type" value="Genomic_DNA"/>
</dbReference>
<dbReference type="AlphaFoldDB" id="A0A1G7SRD0"/>
<dbReference type="GO" id="GO:0006355">
    <property type="term" value="P:regulation of DNA-templated transcription"/>
    <property type="evidence" value="ECO:0007669"/>
    <property type="project" value="InterPro"/>
</dbReference>
<name>A0A1G7SRD0_THETY</name>
<dbReference type="InterPro" id="IPR011608">
    <property type="entry name" value="PRD"/>
</dbReference>
<sequence length="124" mass="14631">MKNNIINRIDLLVQGSVIDFDTGEAIKKIDEELRVNYEICTEDEHYEMFITHLAMSIKRLKEEEKLESTIDDELFNEVKNCPNYYRALGILQNIEDRIEIKLPESEKRFVLLHLCNLLERGKST</sequence>
<dbReference type="Pfam" id="PF00874">
    <property type="entry name" value="PRD"/>
    <property type="match status" value="1"/>
</dbReference>
<evidence type="ECO:0000313" key="2">
    <source>
        <dbReference type="Proteomes" id="UP000183404"/>
    </source>
</evidence>
<evidence type="ECO:0000313" key="1">
    <source>
        <dbReference type="EMBL" id="SDG25518.1"/>
    </source>
</evidence>
<dbReference type="Proteomes" id="UP000183404">
    <property type="component" value="Unassembled WGS sequence"/>
</dbReference>
<gene>
    <name evidence="1" type="ORF">SAMN04244560_02029</name>
</gene>
<dbReference type="Gene3D" id="1.10.1790.10">
    <property type="entry name" value="PRD domain"/>
    <property type="match status" value="1"/>
</dbReference>
<dbReference type="InterPro" id="IPR036634">
    <property type="entry name" value="PRD_sf"/>
</dbReference>
<dbReference type="RefSeq" id="WP_004400341.1">
    <property type="nucleotide sequence ID" value="NZ_FNBS01000055.1"/>
</dbReference>
<reference evidence="1 2" key="1">
    <citation type="submission" date="2016-10" db="EMBL/GenBank/DDBJ databases">
        <authorList>
            <person name="de Groot N.N."/>
        </authorList>
    </citation>
    <scope>NUCLEOTIDE SEQUENCE [LARGE SCALE GENOMIC DNA]</scope>
    <source>
        <strain evidence="1 2">DSM 569</strain>
    </source>
</reference>
<organism evidence="1 2">
    <name type="scientific">Thermoanaerobacter thermohydrosulfuricus</name>
    <name type="common">Clostridium thermohydrosulfuricum</name>
    <dbReference type="NCBI Taxonomy" id="1516"/>
    <lineage>
        <taxon>Bacteria</taxon>
        <taxon>Bacillati</taxon>
        <taxon>Bacillota</taxon>
        <taxon>Clostridia</taxon>
        <taxon>Thermoanaerobacterales</taxon>
        <taxon>Thermoanaerobacteraceae</taxon>
        <taxon>Thermoanaerobacter</taxon>
    </lineage>
</organism>
<dbReference type="SUPFAM" id="SSF63520">
    <property type="entry name" value="PTS-regulatory domain, PRD"/>
    <property type="match status" value="1"/>
</dbReference>
<protein>
    <submittedName>
        <fullName evidence="1">PRD domain-containing protein</fullName>
    </submittedName>
</protein>
<accession>A0A1G7SRD0</accession>
<dbReference type="PROSITE" id="PS51372">
    <property type="entry name" value="PRD_2"/>
    <property type="match status" value="1"/>
</dbReference>
<proteinExistence type="predicted"/>